<dbReference type="InterPro" id="IPR050327">
    <property type="entry name" value="Proton-linked_MCT"/>
</dbReference>
<evidence type="ECO:0000256" key="4">
    <source>
        <dbReference type="SAM" id="Phobius"/>
    </source>
</evidence>
<feature type="transmembrane region" description="Helical" evidence="4">
    <location>
        <begin position="54"/>
        <end position="73"/>
    </location>
</feature>
<keyword evidence="2 4" id="KW-1133">Transmembrane helix</keyword>
<dbReference type="Gene3D" id="1.20.1250.20">
    <property type="entry name" value="MFS general substrate transporter like domains"/>
    <property type="match status" value="2"/>
</dbReference>
<feature type="transmembrane region" description="Helical" evidence="4">
    <location>
        <begin position="326"/>
        <end position="345"/>
    </location>
</feature>
<evidence type="ECO:0000259" key="5">
    <source>
        <dbReference type="PROSITE" id="PS50850"/>
    </source>
</evidence>
<protein>
    <submittedName>
        <fullName evidence="6">Sugar phosphate permease</fullName>
    </submittedName>
</protein>
<name>A0A317MZC5_9GAMM</name>
<dbReference type="Proteomes" id="UP000246569">
    <property type="component" value="Unassembled WGS sequence"/>
</dbReference>
<feature type="transmembrane region" description="Helical" evidence="4">
    <location>
        <begin position="366"/>
        <end position="388"/>
    </location>
</feature>
<feature type="domain" description="Major facilitator superfamily (MFS) profile" evidence="5">
    <location>
        <begin position="15"/>
        <end position="421"/>
    </location>
</feature>
<feature type="transmembrane region" description="Helical" evidence="4">
    <location>
        <begin position="275"/>
        <end position="297"/>
    </location>
</feature>
<accession>A0A317MZC5</accession>
<reference evidence="6 7" key="1">
    <citation type="submission" date="2018-05" db="EMBL/GenBank/DDBJ databases">
        <title>Genomic Encyclopedia of Type Strains, Phase IV (KMG-IV): sequencing the most valuable type-strain genomes for metagenomic binning, comparative biology and taxonomic classification.</title>
        <authorList>
            <person name="Goeker M."/>
        </authorList>
    </citation>
    <scope>NUCLEOTIDE SEQUENCE [LARGE SCALE GENOMIC DNA]</scope>
    <source>
        <strain evidence="6 7">DSM 23606</strain>
    </source>
</reference>
<organism evidence="6 7">
    <name type="scientific">Plasticicumulans acidivorans</name>
    <dbReference type="NCBI Taxonomy" id="886464"/>
    <lineage>
        <taxon>Bacteria</taxon>
        <taxon>Pseudomonadati</taxon>
        <taxon>Pseudomonadota</taxon>
        <taxon>Gammaproteobacteria</taxon>
        <taxon>Candidatus Competibacteraceae</taxon>
        <taxon>Plasticicumulans</taxon>
    </lineage>
</organism>
<feature type="transmembrane region" description="Helical" evidence="4">
    <location>
        <begin position="109"/>
        <end position="132"/>
    </location>
</feature>
<feature type="transmembrane region" description="Helical" evidence="4">
    <location>
        <begin position="144"/>
        <end position="165"/>
    </location>
</feature>
<feature type="transmembrane region" description="Helical" evidence="4">
    <location>
        <begin position="171"/>
        <end position="193"/>
    </location>
</feature>
<dbReference type="InterPro" id="IPR011701">
    <property type="entry name" value="MFS"/>
</dbReference>
<dbReference type="GO" id="GO:0022857">
    <property type="term" value="F:transmembrane transporter activity"/>
    <property type="evidence" value="ECO:0007669"/>
    <property type="project" value="InterPro"/>
</dbReference>
<evidence type="ECO:0000313" key="7">
    <source>
        <dbReference type="Proteomes" id="UP000246569"/>
    </source>
</evidence>
<feature type="transmembrane region" description="Helical" evidence="4">
    <location>
        <begin position="85"/>
        <end position="103"/>
    </location>
</feature>
<dbReference type="CDD" id="cd17355">
    <property type="entry name" value="MFS_YcxA_like"/>
    <property type="match status" value="1"/>
</dbReference>
<dbReference type="OrthoDB" id="146345at2"/>
<dbReference type="RefSeq" id="WP_110016590.1">
    <property type="nucleotide sequence ID" value="NZ_QGTJ01000001.1"/>
</dbReference>
<dbReference type="InterPro" id="IPR036259">
    <property type="entry name" value="MFS_trans_sf"/>
</dbReference>
<evidence type="ECO:0000256" key="2">
    <source>
        <dbReference type="ARBA" id="ARBA00022989"/>
    </source>
</evidence>
<feature type="transmembrane region" description="Helical" evidence="4">
    <location>
        <begin position="239"/>
        <end position="263"/>
    </location>
</feature>
<sequence>MQAIARWAGHRFHYAWIVIGVTFLIMLITAGTRATPSVMMVPLEEAFGWSRTSISLALSINLALFGLMGPFAAAAMQYFGLRRTVLCALLLLAGGVGLSALMRESWQLWLLWGFVVGTATGATAMTLGAVVVNRWFTQRRGFAMGLLTASTATGQLVFLPLLAAVVERHGWQPVVLIVAVVIAAVIPLVLLLLPERPATLGLHPYGAAHDAPLETAPSQQNPLQMAFAALQRAMPRRDFWLLFFSFFICGATTNGYIGTHFIAMCGDYGLSEVRGAGVLAVMGLFDLLGTTLSGWLSDRYNNRVLLFWYYGLRGLALLYLPSAFGLGYFLGLPVFALFYGLDWVATVPPTVRLTQDVFGHADAPIVFGWIVAGHQLGAAFAALMGGVLRNTLGTYTLATMIAGALCLVAALLVLRIHRPAVAPAAA</sequence>
<gene>
    <name evidence="6" type="ORF">C7443_10169</name>
</gene>
<dbReference type="PANTHER" id="PTHR11360">
    <property type="entry name" value="MONOCARBOXYLATE TRANSPORTER"/>
    <property type="match status" value="1"/>
</dbReference>
<dbReference type="EMBL" id="QGTJ01000001">
    <property type="protein sequence ID" value="PWV65585.1"/>
    <property type="molecule type" value="Genomic_DNA"/>
</dbReference>
<evidence type="ECO:0000313" key="6">
    <source>
        <dbReference type="EMBL" id="PWV65585.1"/>
    </source>
</evidence>
<evidence type="ECO:0000256" key="1">
    <source>
        <dbReference type="ARBA" id="ARBA00022692"/>
    </source>
</evidence>
<evidence type="ECO:0000256" key="3">
    <source>
        <dbReference type="ARBA" id="ARBA00023136"/>
    </source>
</evidence>
<dbReference type="Pfam" id="PF07690">
    <property type="entry name" value="MFS_1"/>
    <property type="match status" value="1"/>
</dbReference>
<keyword evidence="1 4" id="KW-0812">Transmembrane</keyword>
<dbReference type="InterPro" id="IPR020846">
    <property type="entry name" value="MFS_dom"/>
</dbReference>
<feature type="transmembrane region" description="Helical" evidence="4">
    <location>
        <begin position="394"/>
        <end position="414"/>
    </location>
</feature>
<dbReference type="PROSITE" id="PS50850">
    <property type="entry name" value="MFS"/>
    <property type="match status" value="1"/>
</dbReference>
<keyword evidence="3 4" id="KW-0472">Membrane</keyword>
<comment type="caution">
    <text evidence="6">The sequence shown here is derived from an EMBL/GenBank/DDBJ whole genome shotgun (WGS) entry which is preliminary data.</text>
</comment>
<keyword evidence="7" id="KW-1185">Reference proteome</keyword>
<feature type="transmembrane region" description="Helical" evidence="4">
    <location>
        <begin position="12"/>
        <end position="34"/>
    </location>
</feature>
<dbReference type="SUPFAM" id="SSF103473">
    <property type="entry name" value="MFS general substrate transporter"/>
    <property type="match status" value="1"/>
</dbReference>
<proteinExistence type="predicted"/>
<dbReference type="AlphaFoldDB" id="A0A317MZC5"/>
<dbReference type="PANTHER" id="PTHR11360:SF290">
    <property type="entry name" value="MONOCARBOXYLATE MFS PERMEASE"/>
    <property type="match status" value="1"/>
</dbReference>